<proteinExistence type="predicted"/>
<comment type="caution">
    <text evidence="2">The sequence shown here is derived from an EMBL/GenBank/DDBJ whole genome shotgun (WGS) entry which is preliminary data.</text>
</comment>
<gene>
    <name evidence="2" type="ORF">S01H4_63763</name>
</gene>
<evidence type="ECO:0000256" key="1">
    <source>
        <dbReference type="SAM" id="Phobius"/>
    </source>
</evidence>
<keyword evidence="1" id="KW-1133">Transmembrane helix</keyword>
<dbReference type="AlphaFoldDB" id="X1DKV4"/>
<feature type="transmembrane region" description="Helical" evidence="1">
    <location>
        <begin position="59"/>
        <end position="80"/>
    </location>
</feature>
<feature type="transmembrane region" description="Helical" evidence="1">
    <location>
        <begin position="26"/>
        <end position="47"/>
    </location>
</feature>
<protein>
    <submittedName>
        <fullName evidence="2">Uncharacterized protein</fullName>
    </submittedName>
</protein>
<keyword evidence="1" id="KW-0472">Membrane</keyword>
<reference evidence="2" key="1">
    <citation type="journal article" date="2014" name="Front. Microbiol.">
        <title>High frequency of phylogenetically diverse reductive dehalogenase-homologous genes in deep subseafloor sedimentary metagenomes.</title>
        <authorList>
            <person name="Kawai M."/>
            <person name="Futagami T."/>
            <person name="Toyoda A."/>
            <person name="Takaki Y."/>
            <person name="Nishi S."/>
            <person name="Hori S."/>
            <person name="Arai W."/>
            <person name="Tsubouchi T."/>
            <person name="Morono Y."/>
            <person name="Uchiyama I."/>
            <person name="Ito T."/>
            <person name="Fujiyama A."/>
            <person name="Inagaki F."/>
            <person name="Takami H."/>
        </authorList>
    </citation>
    <scope>NUCLEOTIDE SEQUENCE</scope>
    <source>
        <strain evidence="2">Expedition CK06-06</strain>
    </source>
</reference>
<organism evidence="2">
    <name type="scientific">marine sediment metagenome</name>
    <dbReference type="NCBI Taxonomy" id="412755"/>
    <lineage>
        <taxon>unclassified sequences</taxon>
        <taxon>metagenomes</taxon>
        <taxon>ecological metagenomes</taxon>
    </lineage>
</organism>
<sequence length="82" mass="8935">MERRVKGGKIKTEGSQKKFSGLISRVTGNQVITILLILIALGTYLSIHTGTFLTSYNIFNILRAFSWIGISAFGQSMVIIGG</sequence>
<keyword evidence="1" id="KW-0812">Transmembrane</keyword>
<accession>X1DKV4</accession>
<evidence type="ECO:0000313" key="2">
    <source>
        <dbReference type="EMBL" id="GAH05644.1"/>
    </source>
</evidence>
<name>X1DKV4_9ZZZZ</name>
<dbReference type="EMBL" id="BART01038450">
    <property type="protein sequence ID" value="GAH05644.1"/>
    <property type="molecule type" value="Genomic_DNA"/>
</dbReference>
<feature type="non-terminal residue" evidence="2">
    <location>
        <position position="82"/>
    </location>
</feature>